<reference evidence="2 3" key="1">
    <citation type="submission" date="2019-07" db="EMBL/GenBank/DDBJ databases">
        <title>Shewanella sp. YLB-06 whole genomic sequence.</title>
        <authorList>
            <person name="Yu L."/>
        </authorList>
    </citation>
    <scope>NUCLEOTIDE SEQUENCE [LARGE SCALE GENOMIC DNA]</scope>
    <source>
        <strain evidence="2 3">YLB-06</strain>
    </source>
</reference>
<gene>
    <name evidence="2" type="ORF">FM037_09980</name>
</gene>
<keyword evidence="3" id="KW-1185">Reference proteome</keyword>
<name>A0ABX5WXH1_9GAMM</name>
<dbReference type="Pfam" id="PF13524">
    <property type="entry name" value="Glyco_trans_1_2"/>
    <property type="match status" value="1"/>
</dbReference>
<accession>A0ABX5WXH1</accession>
<proteinExistence type="predicted"/>
<organism evidence="2 3">
    <name type="scientific">Shewanella psychropiezotolerans</name>
    <dbReference type="NCBI Taxonomy" id="2593655"/>
    <lineage>
        <taxon>Bacteria</taxon>
        <taxon>Pseudomonadati</taxon>
        <taxon>Pseudomonadota</taxon>
        <taxon>Gammaproteobacteria</taxon>
        <taxon>Alteromonadales</taxon>
        <taxon>Shewanellaceae</taxon>
        <taxon>Shewanella</taxon>
    </lineage>
</organism>
<protein>
    <submittedName>
        <fullName evidence="2">Glycosyltransferase</fullName>
    </submittedName>
</protein>
<sequence length="339" mass="39479">MIKKILYVAFKYESGIKSNGLALNYKAWHDNFIDLGYEVDAIFYDDYSIDEIQKEIIIKAEKYKPDLIFFILQKDQVKVSTINHLHMKGFFTVNFFGDDQWRFESFTSVYAPYFSACITTDKFSVEKYISIGQPNIICSQWASLENKIEIDNNDYKYNVSFVGGCNRYRKWFVDTLRKRGITVDCFGNGWPNGRVTYAKIEEIFLSSKINLNISNSSSFDIRYLFSSFKAMLLGIKAVFISGKSSSQTKARNFEIPVQGGFQLTDYVPSLEDYFLIGKEISCYNSIDESEKLIHYFLNNEEEREVIKSSGIKKARNNHTFKHRIVDFMIKLEELKKNDC</sequence>
<feature type="domain" description="Spore protein YkvP/CgeB glycosyl transferase-like" evidence="1">
    <location>
        <begin position="169"/>
        <end position="327"/>
    </location>
</feature>
<evidence type="ECO:0000259" key="1">
    <source>
        <dbReference type="Pfam" id="PF13524"/>
    </source>
</evidence>
<dbReference type="Proteomes" id="UP000315947">
    <property type="component" value="Chromosome"/>
</dbReference>
<dbReference type="RefSeq" id="WP_144045882.1">
    <property type="nucleotide sequence ID" value="NZ_CP041614.1"/>
</dbReference>
<evidence type="ECO:0000313" key="3">
    <source>
        <dbReference type="Proteomes" id="UP000315947"/>
    </source>
</evidence>
<evidence type="ECO:0000313" key="2">
    <source>
        <dbReference type="EMBL" id="QDO83506.1"/>
    </source>
</evidence>
<dbReference type="InterPro" id="IPR055259">
    <property type="entry name" value="YkvP/CgeB_Glyco_trans-like"/>
</dbReference>
<dbReference type="EMBL" id="CP041614">
    <property type="protein sequence ID" value="QDO83506.1"/>
    <property type="molecule type" value="Genomic_DNA"/>
</dbReference>